<sequence>MVSLAPSQSSRSASCFAFTQSFVLDLGISKMEKTFMVSAWLLKTTGSAFSTGDSRKLGKKTTSPHFDTHKGWLSLCNRSATCSVYANGTSIQLFPFSEFNFQLRSRSERTSMECFGSELLSDKAQSSEIKNTSSCSSSSPSRYKRDSVFLRSGYSIHNLPILLVPSPPSCATALHPRGEVCPNPAARTLLFELRSDERDADISPSISFIWTKPIQFSKGVSPFSISQNINLNERTKPRTCLLVLVIFNSFSMNLDGFTKPLIQTIVNTISYPSIQKRSLLLWLSVDSPIPSSSKTFSMRSVISPAIKQTKLSKFLTVLLSCGAVRMGPEDATDFVSMIFRGVDCLSTSRYNVTKFQLSGFAVNLTVTHSGFTQNSLSFYHRDFSTPIVYVVLSLCTVGRTRIIPSSKCSPIV</sequence>
<proteinExistence type="predicted"/>
<reference evidence="1" key="1">
    <citation type="submission" date="2019-12" db="EMBL/GenBank/DDBJ databases">
        <title>Genome sequencing and annotation of Brassica cretica.</title>
        <authorList>
            <person name="Studholme D.J."/>
            <person name="Sarris P.F."/>
        </authorList>
    </citation>
    <scope>NUCLEOTIDE SEQUENCE</scope>
    <source>
        <strain evidence="1">PFS-001/15</strain>
        <tissue evidence="1">Leaf</tissue>
    </source>
</reference>
<dbReference type="EMBL" id="QGKW02001660">
    <property type="protein sequence ID" value="KAF2580402.1"/>
    <property type="molecule type" value="Genomic_DNA"/>
</dbReference>
<dbReference type="AlphaFoldDB" id="A0A8S9JG27"/>
<dbReference type="Proteomes" id="UP000712281">
    <property type="component" value="Unassembled WGS sequence"/>
</dbReference>
<name>A0A8S9JG27_BRACR</name>
<organism evidence="1 2">
    <name type="scientific">Brassica cretica</name>
    <name type="common">Mustard</name>
    <dbReference type="NCBI Taxonomy" id="69181"/>
    <lineage>
        <taxon>Eukaryota</taxon>
        <taxon>Viridiplantae</taxon>
        <taxon>Streptophyta</taxon>
        <taxon>Embryophyta</taxon>
        <taxon>Tracheophyta</taxon>
        <taxon>Spermatophyta</taxon>
        <taxon>Magnoliopsida</taxon>
        <taxon>eudicotyledons</taxon>
        <taxon>Gunneridae</taxon>
        <taxon>Pentapetalae</taxon>
        <taxon>rosids</taxon>
        <taxon>malvids</taxon>
        <taxon>Brassicales</taxon>
        <taxon>Brassicaceae</taxon>
        <taxon>Brassiceae</taxon>
        <taxon>Brassica</taxon>
    </lineage>
</organism>
<protein>
    <submittedName>
        <fullName evidence="1">Uncharacterized protein</fullName>
    </submittedName>
</protein>
<comment type="caution">
    <text evidence="1">The sequence shown here is derived from an EMBL/GenBank/DDBJ whole genome shotgun (WGS) entry which is preliminary data.</text>
</comment>
<evidence type="ECO:0000313" key="2">
    <source>
        <dbReference type="Proteomes" id="UP000712281"/>
    </source>
</evidence>
<gene>
    <name evidence="1" type="ORF">F2Q68_00006127</name>
</gene>
<evidence type="ECO:0000313" key="1">
    <source>
        <dbReference type="EMBL" id="KAF2580402.1"/>
    </source>
</evidence>
<accession>A0A8S9JG27</accession>